<dbReference type="PROSITE" id="PS50012">
    <property type="entry name" value="RCC1_3"/>
    <property type="match status" value="4"/>
</dbReference>
<evidence type="ECO:0000313" key="14">
    <source>
        <dbReference type="Proteomes" id="UP001465755"/>
    </source>
</evidence>
<feature type="region of interest" description="Disordered" evidence="10">
    <location>
        <begin position="1"/>
        <end position="23"/>
    </location>
</feature>
<keyword evidence="8" id="KW-0539">Nucleus</keyword>
<dbReference type="FunFam" id="3.30.1370.50:FF:000002">
    <property type="entry name" value="Immunoglobulin mu DNA-binding protein 2"/>
    <property type="match status" value="1"/>
</dbReference>
<feature type="domain" description="R3H" evidence="12">
    <location>
        <begin position="790"/>
        <end position="854"/>
    </location>
</feature>
<evidence type="ECO:0000256" key="4">
    <source>
        <dbReference type="ARBA" id="ARBA00022801"/>
    </source>
</evidence>
<dbReference type="AlphaFoldDB" id="A0AAW1NP29"/>
<feature type="region of interest" description="Disordered" evidence="10">
    <location>
        <begin position="610"/>
        <end position="635"/>
    </location>
</feature>
<dbReference type="Proteomes" id="UP001465755">
    <property type="component" value="Unassembled WGS sequence"/>
</dbReference>
<feature type="region of interest" description="Disordered" evidence="10">
    <location>
        <begin position="721"/>
        <end position="783"/>
    </location>
</feature>
<dbReference type="Gene3D" id="1.20.1280.50">
    <property type="match status" value="1"/>
</dbReference>
<evidence type="ECO:0000256" key="5">
    <source>
        <dbReference type="ARBA" id="ARBA00022806"/>
    </source>
</evidence>
<keyword evidence="6" id="KW-0067">ATP-binding</keyword>
<comment type="caution">
    <text evidence="13">The sequence shown here is derived from an EMBL/GenBank/DDBJ whole genome shotgun (WGS) entry which is preliminary data.</text>
</comment>
<dbReference type="InterPro" id="IPR036867">
    <property type="entry name" value="R3H_dom_sf"/>
</dbReference>
<dbReference type="GO" id="GO:0004386">
    <property type="term" value="F:helicase activity"/>
    <property type="evidence" value="ECO:0007669"/>
    <property type="project" value="UniProtKB-KW"/>
</dbReference>
<dbReference type="InterPro" id="IPR001810">
    <property type="entry name" value="F-box_dom"/>
</dbReference>
<evidence type="ECO:0000259" key="12">
    <source>
        <dbReference type="PROSITE" id="PS51061"/>
    </source>
</evidence>
<evidence type="ECO:0000313" key="13">
    <source>
        <dbReference type="EMBL" id="KAK9787374.1"/>
    </source>
</evidence>
<evidence type="ECO:0000256" key="1">
    <source>
        <dbReference type="ARBA" id="ARBA00004123"/>
    </source>
</evidence>
<dbReference type="GO" id="GO:0005634">
    <property type="term" value="C:nucleus"/>
    <property type="evidence" value="ECO:0007669"/>
    <property type="project" value="UniProtKB-SubCell"/>
</dbReference>
<evidence type="ECO:0000256" key="6">
    <source>
        <dbReference type="ARBA" id="ARBA00022840"/>
    </source>
</evidence>
<dbReference type="SUPFAM" id="SSF81383">
    <property type="entry name" value="F-box domain"/>
    <property type="match status" value="1"/>
</dbReference>
<proteinExistence type="predicted"/>
<keyword evidence="3" id="KW-0547">Nucleotide-binding</keyword>
<evidence type="ECO:0000256" key="3">
    <source>
        <dbReference type="ARBA" id="ARBA00022741"/>
    </source>
</evidence>
<dbReference type="GO" id="GO:0016787">
    <property type="term" value="F:hydrolase activity"/>
    <property type="evidence" value="ECO:0007669"/>
    <property type="project" value="UniProtKB-KW"/>
</dbReference>
<keyword evidence="2" id="KW-0677">Repeat</keyword>
<evidence type="ECO:0000256" key="8">
    <source>
        <dbReference type="ARBA" id="ARBA00023242"/>
    </source>
</evidence>
<keyword evidence="14" id="KW-1185">Reference proteome</keyword>
<dbReference type="EMBL" id="JALJOQ010000249">
    <property type="protein sequence ID" value="KAK9787374.1"/>
    <property type="molecule type" value="Genomic_DNA"/>
</dbReference>
<evidence type="ECO:0000259" key="11">
    <source>
        <dbReference type="PROSITE" id="PS50181"/>
    </source>
</evidence>
<dbReference type="Pfam" id="PF25390">
    <property type="entry name" value="WD40_RLD"/>
    <property type="match status" value="1"/>
</dbReference>
<dbReference type="InterPro" id="IPR001374">
    <property type="entry name" value="R3H_dom"/>
</dbReference>
<organism evidence="13 14">
    <name type="scientific">Symbiochloris irregularis</name>
    <dbReference type="NCBI Taxonomy" id="706552"/>
    <lineage>
        <taxon>Eukaryota</taxon>
        <taxon>Viridiplantae</taxon>
        <taxon>Chlorophyta</taxon>
        <taxon>core chlorophytes</taxon>
        <taxon>Trebouxiophyceae</taxon>
        <taxon>Trebouxiales</taxon>
        <taxon>Trebouxiaceae</taxon>
        <taxon>Symbiochloris</taxon>
    </lineage>
</organism>
<dbReference type="PANTHER" id="PTHR22870">
    <property type="entry name" value="REGULATOR OF CHROMOSOME CONDENSATION"/>
    <property type="match status" value="1"/>
</dbReference>
<dbReference type="Gene3D" id="2.130.10.30">
    <property type="entry name" value="Regulator of chromosome condensation 1/beta-lactamase-inhibitor protein II"/>
    <property type="match status" value="2"/>
</dbReference>
<feature type="repeat" description="RCC1" evidence="9">
    <location>
        <begin position="247"/>
        <end position="304"/>
    </location>
</feature>
<name>A0AAW1NP29_9CHLO</name>
<dbReference type="Pfam" id="PF12937">
    <property type="entry name" value="F-box-like"/>
    <property type="match status" value="1"/>
</dbReference>
<dbReference type="PROSITE" id="PS50181">
    <property type="entry name" value="FBOX"/>
    <property type="match status" value="1"/>
</dbReference>
<evidence type="ECO:0000256" key="2">
    <source>
        <dbReference type="ARBA" id="ARBA00022737"/>
    </source>
</evidence>
<dbReference type="InterPro" id="IPR009091">
    <property type="entry name" value="RCC1/BLIP-II"/>
</dbReference>
<dbReference type="PROSITE" id="PS51061">
    <property type="entry name" value="R3H"/>
    <property type="match status" value="1"/>
</dbReference>
<evidence type="ECO:0000256" key="9">
    <source>
        <dbReference type="PROSITE-ProRule" id="PRU00235"/>
    </source>
</evidence>
<evidence type="ECO:0008006" key="15">
    <source>
        <dbReference type="Google" id="ProtNLM"/>
    </source>
</evidence>
<dbReference type="GO" id="GO:0005524">
    <property type="term" value="F:ATP binding"/>
    <property type="evidence" value="ECO:0007669"/>
    <property type="project" value="UniProtKB-KW"/>
</dbReference>
<feature type="domain" description="F-box" evidence="11">
    <location>
        <begin position="39"/>
        <end position="85"/>
    </location>
</feature>
<keyword evidence="4" id="KW-0378">Hydrolase</keyword>
<evidence type="ECO:0000256" key="10">
    <source>
        <dbReference type="SAM" id="MobiDB-lite"/>
    </source>
</evidence>
<keyword evidence="7" id="KW-0694">RNA-binding</keyword>
<dbReference type="InterPro" id="IPR036047">
    <property type="entry name" value="F-box-like_dom_sf"/>
</dbReference>
<dbReference type="GO" id="GO:0003723">
    <property type="term" value="F:RNA binding"/>
    <property type="evidence" value="ECO:0007669"/>
    <property type="project" value="UniProtKB-KW"/>
</dbReference>
<accession>A0AAW1NP29</accession>
<feature type="repeat" description="RCC1" evidence="9">
    <location>
        <begin position="305"/>
        <end position="356"/>
    </location>
</feature>
<keyword evidence="5" id="KW-0347">Helicase</keyword>
<reference evidence="13 14" key="1">
    <citation type="journal article" date="2024" name="Nat. Commun.">
        <title>Phylogenomics reveals the evolutionary origins of lichenization in chlorophyte algae.</title>
        <authorList>
            <person name="Puginier C."/>
            <person name="Libourel C."/>
            <person name="Otte J."/>
            <person name="Skaloud P."/>
            <person name="Haon M."/>
            <person name="Grisel S."/>
            <person name="Petersen M."/>
            <person name="Berrin J.G."/>
            <person name="Delaux P.M."/>
            <person name="Dal Grande F."/>
            <person name="Keller J."/>
        </authorList>
    </citation>
    <scope>NUCLEOTIDE SEQUENCE [LARGE SCALE GENOMIC DNA]</scope>
    <source>
        <strain evidence="13 14">SAG 2036</strain>
    </source>
</reference>
<feature type="compositionally biased region" description="Polar residues" evidence="10">
    <location>
        <begin position="722"/>
        <end position="731"/>
    </location>
</feature>
<dbReference type="InterPro" id="IPR000408">
    <property type="entry name" value="Reg_chr_condens"/>
</dbReference>
<evidence type="ECO:0000256" key="7">
    <source>
        <dbReference type="ARBA" id="ARBA00022884"/>
    </source>
</evidence>
<dbReference type="CDD" id="cd02325">
    <property type="entry name" value="R3H"/>
    <property type="match status" value="1"/>
</dbReference>
<sequence length="941" mass="100019">MWVAGRPPTRVRTSSNHVHHGPRSPGGRYRLPLADIEEASFWESIPAASLLEIFRFLDSRDVAAACCVCTFWKDVGTSRCLWRELLVREFKVPVTGSGIGSDADYRQMLIDAKTSRLWAWGDNALKLAGVAAPKFIYPTEVYIHAIEGAGDMSGAALSTEHRDLRHLPARSVACGEDFTVILTWEGQVVDSRACLTNNAPHRHGGRTLAPLRKWPFPKHPVVAVAAGGAWSGQGKTGGHAAAVAASGHLWVWGGNGCGQLGLGSRQEFVDTPRVPQTLGKVEGKCSPAKAVDCGERHTAVLLTNGDVYTAGSNEYGACGIADDFAEVPVFRQAELGGARCKAVSCGDHNTAVLTDTRRVMVAGDNSHGQCGQPFGEPPRCATFKDVGPNLDWCGGGPRRPRYAQGAAEKQQAAPAAPAPQLEDIQVVDIACGNATVYARTATGDSFAWGSGGQGQLGVGGSTKANAKPQRLPCAQQVRQVTGSSGGNFGAAVDSQGRVLTFGAGRSGQLGHGDVNKRLTPRVVKPLLHTFGLRAAAGAEFMLAITSWKLPAPAPTASPFPSAQSFSRLQTAPVIRPSSRPIARSVSSVAFSGRDMPASLAMSQHYTELGLPVDLPPPRAMPMRRGPENQGLSKKIQRRVSFASSWTSELSDSALDASAMESTLELSDRGDALSSSEDEEGPSMGKPKSAFNVSRTMASNASEDNLTALTSNALEDNLAVERASSSITSQFSRPPRPPPPPKKKKRLTRPASFPGAIGNARWAEAPPPSHPGDESTGEEEEGDLAGKRLAQAFHRLLRRQLEDFMADERQREMVFPAALAASDRRAIHAVCEALGLLHQSRGDEPERQLVVWKPGGNPTVQHPLGNGSVPQTPFEGGGASDESDAALLSPLAGSLEMDNMGSIGPLFSMGRLRDSMMACRADSQPLPEEISAHRTSGMWATW</sequence>
<dbReference type="Gene3D" id="3.30.1370.50">
    <property type="entry name" value="R3H-like domain"/>
    <property type="match status" value="1"/>
</dbReference>
<feature type="repeat" description="RCC1" evidence="9">
    <location>
        <begin position="496"/>
        <end position="547"/>
    </location>
</feature>
<dbReference type="InterPro" id="IPR051210">
    <property type="entry name" value="Ub_ligase/GEF_domain"/>
</dbReference>
<protein>
    <recommendedName>
        <fullName evidence="15">R3H domain-containing protein</fullName>
    </recommendedName>
</protein>
<feature type="region of interest" description="Disordered" evidence="10">
    <location>
        <begin position="660"/>
        <end position="690"/>
    </location>
</feature>
<feature type="repeat" description="RCC1" evidence="9">
    <location>
        <begin position="443"/>
        <end position="495"/>
    </location>
</feature>
<dbReference type="PANTHER" id="PTHR22870:SF408">
    <property type="entry name" value="OS09G0560450 PROTEIN"/>
    <property type="match status" value="1"/>
</dbReference>
<comment type="subcellular location">
    <subcellularLocation>
        <location evidence="1">Nucleus</location>
    </subcellularLocation>
</comment>
<dbReference type="SMART" id="SM00393">
    <property type="entry name" value="R3H"/>
    <property type="match status" value="1"/>
</dbReference>
<dbReference type="PRINTS" id="PR00633">
    <property type="entry name" value="RCCNDNSATION"/>
</dbReference>
<dbReference type="SMART" id="SM00256">
    <property type="entry name" value="FBOX"/>
    <property type="match status" value="1"/>
</dbReference>
<dbReference type="InterPro" id="IPR058923">
    <property type="entry name" value="RCC1-like_dom"/>
</dbReference>
<dbReference type="GO" id="GO:0003677">
    <property type="term" value="F:DNA binding"/>
    <property type="evidence" value="ECO:0007669"/>
    <property type="project" value="UniProtKB-ARBA"/>
</dbReference>
<dbReference type="SUPFAM" id="SSF50985">
    <property type="entry name" value="RCC1/BLIP-II"/>
    <property type="match status" value="1"/>
</dbReference>
<gene>
    <name evidence="13" type="ORF">WJX73_008576</name>
</gene>
<dbReference type="SUPFAM" id="SSF82708">
    <property type="entry name" value="R3H domain"/>
    <property type="match status" value="1"/>
</dbReference>
<dbReference type="Pfam" id="PF01424">
    <property type="entry name" value="R3H"/>
    <property type="match status" value="1"/>
</dbReference>